<gene>
    <name evidence="6" type="ORF">R4315_05340</name>
</gene>
<evidence type="ECO:0000313" key="7">
    <source>
        <dbReference type="Proteomes" id="UP001185863"/>
    </source>
</evidence>
<dbReference type="AlphaFoldDB" id="A0AAE5A4Y6"/>
<sequence length="297" mass="32634">MAGLTTLEASAPLEEVIAHIERDGGVIIRDYFDGETLNETRVEIDAALESAAWGQDDFSGQRTKRLYGVFNHTKHAATAARHPIYNGVAAHYLERARPVCLGEDRVEIVPNYQIGVTSIIDIHPGEGAQPLHRDDSVWQWRHHEGYNQARVQLMVAITDFTAKNGGTMVVPGSHRWDDTRAPKTEEALPTEMAAGSALIWVGGTYHGGGTNNSEGNRIGFTMGLDLGFLRQEENAFLTYPPEIARTFDEDIQKLLGYSTCPPGTGFVGHEGTMADPIFLLKEDAASFTNTYAQFDAE</sequence>
<dbReference type="RefSeq" id="WP_317745609.1">
    <property type="nucleotide sequence ID" value="NZ_JAWLUP010000006.1"/>
</dbReference>
<dbReference type="Gene3D" id="2.60.120.620">
    <property type="entry name" value="q2cbj1_9rhob like domain"/>
    <property type="match status" value="1"/>
</dbReference>
<reference evidence="6" key="1">
    <citation type="submission" date="2023-10" db="EMBL/GenBank/DDBJ databases">
        <title>Development of a sustainable strategy for remediation of hydrocarbon-contaminated territories based on the waste exchange concept.</title>
        <authorList>
            <person name="Krivoruchko A."/>
        </authorList>
    </citation>
    <scope>NUCLEOTIDE SEQUENCE</scope>
    <source>
        <strain evidence="6">IEGM 68</strain>
    </source>
</reference>
<keyword evidence="5" id="KW-0408">Iron</keyword>
<evidence type="ECO:0000256" key="3">
    <source>
        <dbReference type="ARBA" id="ARBA00022964"/>
    </source>
</evidence>
<dbReference type="Proteomes" id="UP001185863">
    <property type="component" value="Unassembled WGS sequence"/>
</dbReference>
<protein>
    <submittedName>
        <fullName evidence="6">Phytanoyl-CoA dioxygenase family protein</fullName>
    </submittedName>
</protein>
<name>A0AAE5A4Y6_9NOCA</name>
<organism evidence="6 7">
    <name type="scientific">Rhodococcus oxybenzonivorans</name>
    <dbReference type="NCBI Taxonomy" id="1990687"/>
    <lineage>
        <taxon>Bacteria</taxon>
        <taxon>Bacillati</taxon>
        <taxon>Actinomycetota</taxon>
        <taxon>Actinomycetes</taxon>
        <taxon>Mycobacteriales</taxon>
        <taxon>Nocardiaceae</taxon>
        <taxon>Rhodococcus</taxon>
    </lineage>
</organism>
<keyword evidence="4" id="KW-0560">Oxidoreductase</keyword>
<evidence type="ECO:0000313" key="6">
    <source>
        <dbReference type="EMBL" id="MDV7263976.1"/>
    </source>
</evidence>
<proteinExistence type="predicted"/>
<dbReference type="PANTHER" id="PTHR20883:SF45">
    <property type="entry name" value="PHYTANOYL-COA DIOXYGENASE FAMILY PROTEIN"/>
    <property type="match status" value="1"/>
</dbReference>
<dbReference type="GO" id="GO:0005506">
    <property type="term" value="F:iron ion binding"/>
    <property type="evidence" value="ECO:0007669"/>
    <property type="project" value="UniProtKB-ARBA"/>
</dbReference>
<evidence type="ECO:0000256" key="5">
    <source>
        <dbReference type="ARBA" id="ARBA00023004"/>
    </source>
</evidence>
<dbReference type="Pfam" id="PF05721">
    <property type="entry name" value="PhyH"/>
    <property type="match status" value="1"/>
</dbReference>
<dbReference type="PANTHER" id="PTHR20883">
    <property type="entry name" value="PHYTANOYL-COA DIOXYGENASE DOMAIN CONTAINING 1"/>
    <property type="match status" value="1"/>
</dbReference>
<dbReference type="GO" id="GO:0016706">
    <property type="term" value="F:2-oxoglutarate-dependent dioxygenase activity"/>
    <property type="evidence" value="ECO:0007669"/>
    <property type="project" value="UniProtKB-ARBA"/>
</dbReference>
<accession>A0AAE5A4Y6</accession>
<comment type="caution">
    <text evidence="6">The sequence shown here is derived from an EMBL/GenBank/DDBJ whole genome shotgun (WGS) entry which is preliminary data.</text>
</comment>
<keyword evidence="2" id="KW-0479">Metal-binding</keyword>
<dbReference type="EMBL" id="JAWLUP010000006">
    <property type="protein sequence ID" value="MDV7263976.1"/>
    <property type="molecule type" value="Genomic_DNA"/>
</dbReference>
<keyword evidence="3 6" id="KW-0223">Dioxygenase</keyword>
<evidence type="ECO:0000256" key="2">
    <source>
        <dbReference type="ARBA" id="ARBA00022723"/>
    </source>
</evidence>
<evidence type="ECO:0000256" key="4">
    <source>
        <dbReference type="ARBA" id="ARBA00023002"/>
    </source>
</evidence>
<dbReference type="InterPro" id="IPR008775">
    <property type="entry name" value="Phytyl_CoA_dOase-like"/>
</dbReference>
<evidence type="ECO:0000256" key="1">
    <source>
        <dbReference type="ARBA" id="ARBA00011738"/>
    </source>
</evidence>
<comment type="subunit">
    <text evidence="1">Homodimer.</text>
</comment>
<dbReference type="SUPFAM" id="SSF51197">
    <property type="entry name" value="Clavaminate synthase-like"/>
    <property type="match status" value="1"/>
</dbReference>